<evidence type="ECO:0008006" key="4">
    <source>
        <dbReference type="Google" id="ProtNLM"/>
    </source>
</evidence>
<feature type="transmembrane region" description="Helical" evidence="1">
    <location>
        <begin position="70"/>
        <end position="91"/>
    </location>
</feature>
<keyword evidence="1" id="KW-0472">Membrane</keyword>
<name>A0A453CBB6_AEGTS</name>
<dbReference type="EnsemblPlants" id="AET2Gv20792900.5">
    <property type="protein sequence ID" value="AET2Gv20792900.5"/>
    <property type="gene ID" value="AET2Gv20792900"/>
</dbReference>
<evidence type="ECO:0000256" key="1">
    <source>
        <dbReference type="SAM" id="Phobius"/>
    </source>
</evidence>
<keyword evidence="1" id="KW-1133">Transmembrane helix</keyword>
<evidence type="ECO:0000313" key="2">
    <source>
        <dbReference type="EnsemblPlants" id="AET2Gv20792900.5"/>
    </source>
</evidence>
<accession>A0A453CBB6</accession>
<dbReference type="Proteomes" id="UP000015105">
    <property type="component" value="Chromosome 2D"/>
</dbReference>
<reference evidence="2" key="3">
    <citation type="journal article" date="2017" name="Nature">
        <title>Genome sequence of the progenitor of the wheat D genome Aegilops tauschii.</title>
        <authorList>
            <person name="Luo M.C."/>
            <person name="Gu Y.Q."/>
            <person name="Puiu D."/>
            <person name="Wang H."/>
            <person name="Twardziok S.O."/>
            <person name="Deal K.R."/>
            <person name="Huo N."/>
            <person name="Zhu T."/>
            <person name="Wang L."/>
            <person name="Wang Y."/>
            <person name="McGuire P.E."/>
            <person name="Liu S."/>
            <person name="Long H."/>
            <person name="Ramasamy R.K."/>
            <person name="Rodriguez J.C."/>
            <person name="Van S.L."/>
            <person name="Yuan L."/>
            <person name="Wang Z."/>
            <person name="Xia Z."/>
            <person name="Xiao L."/>
            <person name="Anderson O.D."/>
            <person name="Ouyang S."/>
            <person name="Liang Y."/>
            <person name="Zimin A.V."/>
            <person name="Pertea G."/>
            <person name="Qi P."/>
            <person name="Bennetzen J.L."/>
            <person name="Dai X."/>
            <person name="Dawson M.W."/>
            <person name="Muller H.G."/>
            <person name="Kugler K."/>
            <person name="Rivarola-Duarte L."/>
            <person name="Spannagl M."/>
            <person name="Mayer K.F.X."/>
            <person name="Lu F.H."/>
            <person name="Bevan M.W."/>
            <person name="Leroy P."/>
            <person name="Li P."/>
            <person name="You F.M."/>
            <person name="Sun Q."/>
            <person name="Liu Z."/>
            <person name="Lyons E."/>
            <person name="Wicker T."/>
            <person name="Salzberg S.L."/>
            <person name="Devos K.M."/>
            <person name="Dvorak J."/>
        </authorList>
    </citation>
    <scope>NUCLEOTIDE SEQUENCE [LARGE SCALE GENOMIC DNA]</scope>
    <source>
        <strain evidence="2">cv. AL8/78</strain>
    </source>
</reference>
<keyword evidence="3" id="KW-1185">Reference proteome</keyword>
<proteinExistence type="predicted"/>
<reference evidence="3" key="2">
    <citation type="journal article" date="2017" name="Nat. Plants">
        <title>The Aegilops tauschii genome reveals multiple impacts of transposons.</title>
        <authorList>
            <person name="Zhao G."/>
            <person name="Zou C."/>
            <person name="Li K."/>
            <person name="Wang K."/>
            <person name="Li T."/>
            <person name="Gao L."/>
            <person name="Zhang X."/>
            <person name="Wang H."/>
            <person name="Yang Z."/>
            <person name="Liu X."/>
            <person name="Jiang W."/>
            <person name="Mao L."/>
            <person name="Kong X."/>
            <person name="Jiao Y."/>
            <person name="Jia J."/>
        </authorList>
    </citation>
    <scope>NUCLEOTIDE SEQUENCE [LARGE SCALE GENOMIC DNA]</scope>
    <source>
        <strain evidence="3">cv. AL8/78</strain>
    </source>
</reference>
<dbReference type="AlphaFoldDB" id="A0A453CBB6"/>
<reference evidence="2" key="5">
    <citation type="journal article" date="2021" name="G3 (Bethesda)">
        <title>Aegilops tauschii genome assembly Aet v5.0 features greater sequence contiguity and improved annotation.</title>
        <authorList>
            <person name="Wang L."/>
            <person name="Zhu T."/>
            <person name="Rodriguez J.C."/>
            <person name="Deal K.R."/>
            <person name="Dubcovsky J."/>
            <person name="McGuire P.E."/>
            <person name="Lux T."/>
            <person name="Spannagl M."/>
            <person name="Mayer K.F.X."/>
            <person name="Baldrich P."/>
            <person name="Meyers B.C."/>
            <person name="Huo N."/>
            <person name="Gu Y.Q."/>
            <person name="Zhou H."/>
            <person name="Devos K.M."/>
            <person name="Bennetzen J.L."/>
            <person name="Unver T."/>
            <person name="Budak H."/>
            <person name="Gulick P.J."/>
            <person name="Galiba G."/>
            <person name="Kalapos B."/>
            <person name="Nelson D.R."/>
            <person name="Li P."/>
            <person name="You F.M."/>
            <person name="Luo M.C."/>
            <person name="Dvorak J."/>
        </authorList>
    </citation>
    <scope>NUCLEOTIDE SEQUENCE [LARGE SCALE GENOMIC DNA]</scope>
    <source>
        <strain evidence="2">cv. AL8/78</strain>
    </source>
</reference>
<reference evidence="3" key="1">
    <citation type="journal article" date="2014" name="Science">
        <title>Ancient hybridizations among the ancestral genomes of bread wheat.</title>
        <authorList>
            <consortium name="International Wheat Genome Sequencing Consortium,"/>
            <person name="Marcussen T."/>
            <person name="Sandve S.R."/>
            <person name="Heier L."/>
            <person name="Spannagl M."/>
            <person name="Pfeifer M."/>
            <person name="Jakobsen K.S."/>
            <person name="Wulff B.B."/>
            <person name="Steuernagel B."/>
            <person name="Mayer K.F."/>
            <person name="Olsen O.A."/>
        </authorList>
    </citation>
    <scope>NUCLEOTIDE SEQUENCE [LARGE SCALE GENOMIC DNA]</scope>
    <source>
        <strain evidence="3">cv. AL8/78</strain>
    </source>
</reference>
<organism evidence="2 3">
    <name type="scientific">Aegilops tauschii subsp. strangulata</name>
    <name type="common">Goatgrass</name>
    <dbReference type="NCBI Taxonomy" id="200361"/>
    <lineage>
        <taxon>Eukaryota</taxon>
        <taxon>Viridiplantae</taxon>
        <taxon>Streptophyta</taxon>
        <taxon>Embryophyta</taxon>
        <taxon>Tracheophyta</taxon>
        <taxon>Spermatophyta</taxon>
        <taxon>Magnoliopsida</taxon>
        <taxon>Liliopsida</taxon>
        <taxon>Poales</taxon>
        <taxon>Poaceae</taxon>
        <taxon>BOP clade</taxon>
        <taxon>Pooideae</taxon>
        <taxon>Triticodae</taxon>
        <taxon>Triticeae</taxon>
        <taxon>Triticinae</taxon>
        <taxon>Aegilops</taxon>
    </lineage>
</organism>
<dbReference type="Gramene" id="AET2Gv20792900.5">
    <property type="protein sequence ID" value="AET2Gv20792900.5"/>
    <property type="gene ID" value="AET2Gv20792900"/>
</dbReference>
<protein>
    <recommendedName>
        <fullName evidence="4">Cellulase</fullName>
    </recommendedName>
</protein>
<evidence type="ECO:0000313" key="3">
    <source>
        <dbReference type="Proteomes" id="UP000015105"/>
    </source>
</evidence>
<reference evidence="2" key="4">
    <citation type="submission" date="2019-03" db="UniProtKB">
        <authorList>
            <consortium name="EnsemblPlants"/>
        </authorList>
    </citation>
    <scope>IDENTIFICATION</scope>
</reference>
<sequence length="158" mass="17978">TMHSQNHWGGAFDIDGAEDDQSRNMDIDRGALQHQHQLDETQQSWLLGPPEAKKKDRYVDLGCVVVKRKLLWWMLWAVLGAFVLIGLPIIIAKNIPKKKPHAPPPDKYTDALHKALLFFNAQKCEHLLPHSSACSALLMSDQLSDPYYSYLEAVRIHL</sequence>
<keyword evidence="1" id="KW-0812">Transmembrane</keyword>